<evidence type="ECO:0000256" key="2">
    <source>
        <dbReference type="ARBA" id="ARBA00022695"/>
    </source>
</evidence>
<reference evidence="5" key="1">
    <citation type="submission" date="2017-09" db="EMBL/GenBank/DDBJ databases">
        <title>Depth-based differentiation of microbial function through sediment-hosted aquifers and enrichment of novel symbionts in the deep terrestrial subsurface.</title>
        <authorList>
            <person name="Probst A.J."/>
            <person name="Ladd B."/>
            <person name="Jarett J.K."/>
            <person name="Geller-Mcgrath D.E."/>
            <person name="Sieber C.M.K."/>
            <person name="Emerson J.B."/>
            <person name="Anantharaman K."/>
            <person name="Thomas B.C."/>
            <person name="Malmstrom R."/>
            <person name="Stieglmeier M."/>
            <person name="Klingl A."/>
            <person name="Woyke T."/>
            <person name="Ryan C.M."/>
            <person name="Banfield J.F."/>
        </authorList>
    </citation>
    <scope>NUCLEOTIDE SEQUENCE [LARGE SCALE GENOMIC DNA]</scope>
</reference>
<dbReference type="PANTHER" id="PTHR43793:SF1">
    <property type="entry name" value="FAD SYNTHASE"/>
    <property type="match status" value="1"/>
</dbReference>
<dbReference type="Pfam" id="PF01467">
    <property type="entry name" value="CTP_transf_like"/>
    <property type="match status" value="1"/>
</dbReference>
<name>A0A2M8LH37_9BACT</name>
<dbReference type="Gene3D" id="3.40.50.620">
    <property type="entry name" value="HUPs"/>
    <property type="match status" value="1"/>
</dbReference>
<keyword evidence="1" id="KW-0808">Transferase</keyword>
<keyword evidence="2" id="KW-0548">Nucleotidyltransferase</keyword>
<accession>A0A2M8LH37</accession>
<feature type="domain" description="Cytidyltransferase-like" evidence="3">
    <location>
        <begin position="10"/>
        <end position="105"/>
    </location>
</feature>
<dbReference type="EMBL" id="PFEU01000014">
    <property type="protein sequence ID" value="PJE76760.1"/>
    <property type="molecule type" value="Genomic_DNA"/>
</dbReference>
<evidence type="ECO:0000259" key="3">
    <source>
        <dbReference type="Pfam" id="PF01467"/>
    </source>
</evidence>
<proteinExistence type="predicted"/>
<evidence type="ECO:0000256" key="1">
    <source>
        <dbReference type="ARBA" id="ARBA00022679"/>
    </source>
</evidence>
<dbReference type="PANTHER" id="PTHR43793">
    <property type="entry name" value="FAD SYNTHASE"/>
    <property type="match status" value="1"/>
</dbReference>
<protein>
    <recommendedName>
        <fullName evidence="3">Cytidyltransferase-like domain-containing protein</fullName>
    </recommendedName>
</protein>
<dbReference type="SUPFAM" id="SSF52374">
    <property type="entry name" value="Nucleotidylyl transferase"/>
    <property type="match status" value="1"/>
</dbReference>
<dbReference type="InterPro" id="IPR004821">
    <property type="entry name" value="Cyt_trans-like"/>
</dbReference>
<dbReference type="Proteomes" id="UP000231436">
    <property type="component" value="Unassembled WGS sequence"/>
</dbReference>
<dbReference type="InterPro" id="IPR050385">
    <property type="entry name" value="Archaeal_FAD_synthase"/>
</dbReference>
<evidence type="ECO:0000313" key="5">
    <source>
        <dbReference type="Proteomes" id="UP000231436"/>
    </source>
</evidence>
<dbReference type="GO" id="GO:0016779">
    <property type="term" value="F:nucleotidyltransferase activity"/>
    <property type="evidence" value="ECO:0007669"/>
    <property type="project" value="UniProtKB-KW"/>
</dbReference>
<organism evidence="4 5">
    <name type="scientific">Candidatus Uhrbacteria bacterium CG10_big_fil_rev_8_21_14_0_10_48_16</name>
    <dbReference type="NCBI Taxonomy" id="1975038"/>
    <lineage>
        <taxon>Bacteria</taxon>
        <taxon>Candidatus Uhriibacteriota</taxon>
    </lineage>
</organism>
<dbReference type="AlphaFoldDB" id="A0A2M8LH37"/>
<sequence>MSKKIVTVSGGFDPIHVGHVRMIQEAAALGDELVVIINNDHWLRKKKGHVFMPQDQRREIVEAIKGVTRVVFTAHEPDDEDRSVCRELRMIQPHIFANGGDRFADNIPEAIVCRELGIETMFNVGQGGKMQSSSWLTAEDREERDCFCESGFKYRDCHGK</sequence>
<gene>
    <name evidence="4" type="ORF">COV05_02920</name>
</gene>
<evidence type="ECO:0000313" key="4">
    <source>
        <dbReference type="EMBL" id="PJE76760.1"/>
    </source>
</evidence>
<dbReference type="NCBIfam" id="TIGR00125">
    <property type="entry name" value="cyt_tran_rel"/>
    <property type="match status" value="1"/>
</dbReference>
<comment type="caution">
    <text evidence="4">The sequence shown here is derived from an EMBL/GenBank/DDBJ whole genome shotgun (WGS) entry which is preliminary data.</text>
</comment>
<dbReference type="InterPro" id="IPR014729">
    <property type="entry name" value="Rossmann-like_a/b/a_fold"/>
</dbReference>